<evidence type="ECO:0000313" key="3">
    <source>
        <dbReference type="Proteomes" id="UP000594464"/>
    </source>
</evidence>
<sequence>MYNDGVEQELARCEDEIVLLGRKIDELGVTNSLVPYLTKYAIIRGCGAIEQAFKSIIVDYCIVNCNVQVINYLENKISRSSMNPSYENICGLLKELDDNWHRRFKNEVNGHSNANLKTSLSSLVQLRNEFAHGGNPTASIQDVSTYFSDSRVIIYKLDTVIRTL</sequence>
<organism evidence="2 3">
    <name type="scientific">Candidatus Nitrohelix vancouverensis</name>
    <dbReference type="NCBI Taxonomy" id="2705534"/>
    <lineage>
        <taxon>Bacteria</taxon>
        <taxon>Pseudomonadati</taxon>
        <taxon>Nitrospinota/Tectimicrobiota group</taxon>
        <taxon>Nitrospinota</taxon>
        <taxon>Nitrospinia</taxon>
        <taxon>Nitrospinales</taxon>
        <taxon>Nitrospinaceae</taxon>
        <taxon>Candidatus Nitrohelix</taxon>
    </lineage>
</organism>
<dbReference type="InterPro" id="IPR041519">
    <property type="entry name" value="HEPN_RiboL-PSP"/>
</dbReference>
<evidence type="ECO:0000313" key="2">
    <source>
        <dbReference type="EMBL" id="QPJ65382.1"/>
    </source>
</evidence>
<evidence type="ECO:0000259" key="1">
    <source>
        <dbReference type="Pfam" id="PF18735"/>
    </source>
</evidence>
<dbReference type="EMBL" id="CP048620">
    <property type="protein sequence ID" value="QPJ65382.1"/>
    <property type="molecule type" value="Genomic_DNA"/>
</dbReference>
<proteinExistence type="predicted"/>
<accession>A0A7T0C2J5</accession>
<dbReference type="Pfam" id="PF18735">
    <property type="entry name" value="HEPN_RiboL-PSP"/>
    <property type="match status" value="1"/>
</dbReference>
<dbReference type="AlphaFoldDB" id="A0A7T0C2J5"/>
<dbReference type="KEGG" id="nva:G3M78_08250"/>
<reference evidence="3" key="1">
    <citation type="submission" date="2020-02" db="EMBL/GenBank/DDBJ databases">
        <title>Genomic and physiological characterization of two novel Nitrospinaceae genera.</title>
        <authorList>
            <person name="Mueller A.J."/>
            <person name="Jung M.-Y."/>
            <person name="Strachan C.R."/>
            <person name="Herbold C.W."/>
            <person name="Kirkegaard R.H."/>
            <person name="Daims H."/>
        </authorList>
    </citation>
    <scope>NUCLEOTIDE SEQUENCE [LARGE SCALE GENOMIC DNA]</scope>
</reference>
<dbReference type="Proteomes" id="UP000594464">
    <property type="component" value="Chromosome"/>
</dbReference>
<gene>
    <name evidence="2" type="ORF">G3M78_08250</name>
</gene>
<feature type="domain" description="RiboL-PSP-HEPN" evidence="1">
    <location>
        <begin position="9"/>
        <end position="161"/>
    </location>
</feature>
<name>A0A7T0C2J5_9BACT</name>
<protein>
    <recommendedName>
        <fullName evidence="1">RiboL-PSP-HEPN domain-containing protein</fullName>
    </recommendedName>
</protein>